<evidence type="ECO:0000313" key="1">
    <source>
        <dbReference type="EMBL" id="CAG8748586.1"/>
    </source>
</evidence>
<proteinExistence type="predicted"/>
<reference evidence="1" key="1">
    <citation type="submission" date="2021-06" db="EMBL/GenBank/DDBJ databases">
        <authorList>
            <person name="Kallberg Y."/>
            <person name="Tangrot J."/>
            <person name="Rosling A."/>
        </authorList>
    </citation>
    <scope>NUCLEOTIDE SEQUENCE</scope>
    <source>
        <strain evidence="1">CL356</strain>
    </source>
</reference>
<accession>A0ACA9QF67</accession>
<feature type="non-terminal residue" evidence="1">
    <location>
        <position position="1"/>
    </location>
</feature>
<dbReference type="Proteomes" id="UP000789525">
    <property type="component" value="Unassembled WGS sequence"/>
</dbReference>
<organism evidence="1 2">
    <name type="scientific">Acaulospora colombiana</name>
    <dbReference type="NCBI Taxonomy" id="27376"/>
    <lineage>
        <taxon>Eukaryota</taxon>
        <taxon>Fungi</taxon>
        <taxon>Fungi incertae sedis</taxon>
        <taxon>Mucoromycota</taxon>
        <taxon>Glomeromycotina</taxon>
        <taxon>Glomeromycetes</taxon>
        <taxon>Diversisporales</taxon>
        <taxon>Acaulosporaceae</taxon>
        <taxon>Acaulospora</taxon>
    </lineage>
</organism>
<protein>
    <submittedName>
        <fullName evidence="1">15792_t:CDS:1</fullName>
    </submittedName>
</protein>
<feature type="non-terminal residue" evidence="1">
    <location>
        <position position="294"/>
    </location>
</feature>
<name>A0ACA9QF67_9GLOM</name>
<gene>
    <name evidence="1" type="ORF">ACOLOM_LOCUS12580</name>
</gene>
<evidence type="ECO:0000313" key="2">
    <source>
        <dbReference type="Proteomes" id="UP000789525"/>
    </source>
</evidence>
<sequence length="294" mass="32384">DGPMRLTPELGSKNTPSAPGYLAGSKALDSLAQFITSKELLFHPSQNSAITRQLTALTESLSRRFVYRWTEEASDTCKTPQSKRLTKEMKKAFVELLCTPVLMSIFSKDGDTAARSRATLRSLAYLEPGVIMPPFLERAYNGLEAINETHRTTAVLHAMAEVALPLVSEDVWFGGQKHILPLLELCLPGIDLNDPVKTVATASFLTNILMTVPIVNLVGKDEIIDVPMSPLLDRDGELAVGASEDREAERTMVVETLVDWVMAFFDRCLTLYEALPEEGGRSKRTGGKQEEAML</sequence>
<comment type="caution">
    <text evidence="1">The sequence shown here is derived from an EMBL/GenBank/DDBJ whole genome shotgun (WGS) entry which is preliminary data.</text>
</comment>
<keyword evidence="2" id="KW-1185">Reference proteome</keyword>
<dbReference type="EMBL" id="CAJVPT010051863">
    <property type="protein sequence ID" value="CAG8748586.1"/>
    <property type="molecule type" value="Genomic_DNA"/>
</dbReference>